<evidence type="ECO:0000313" key="2">
    <source>
        <dbReference type="EMBL" id="PAU70038.1"/>
    </source>
</evidence>
<sequence length="179" mass="19729">MIHSTTAAPIPALRIARRIVAAYGGTYFLTNLKLNLLVYWCQVAALRRTGAPLFADEVTVGECGPIVPHVWEAYEHFGLRTVRERDEWQEEPLNDDAEAIVAHVVGEYAPLTVVDLLTLSSADDGVWSRAHARGSGDIGIDDILISADMRRAVPTHTLAHCVADVTREYANALRLLERS</sequence>
<comment type="caution">
    <text evidence="2">The sequence shown here is derived from an EMBL/GenBank/DDBJ whole genome shotgun (WGS) entry which is preliminary data.</text>
</comment>
<accession>A0A2A2EM95</accession>
<evidence type="ECO:0000259" key="1">
    <source>
        <dbReference type="Pfam" id="PF13274"/>
    </source>
</evidence>
<evidence type="ECO:0000313" key="3">
    <source>
        <dbReference type="Proteomes" id="UP000217986"/>
    </source>
</evidence>
<protein>
    <recommendedName>
        <fullName evidence="1">Antitoxin SocA-like Panacea domain-containing protein</fullName>
    </recommendedName>
</protein>
<organism evidence="2 3">
    <name type="scientific">Bifidobacterium italicum</name>
    <dbReference type="NCBI Taxonomy" id="1960968"/>
    <lineage>
        <taxon>Bacteria</taxon>
        <taxon>Bacillati</taxon>
        <taxon>Actinomycetota</taxon>
        <taxon>Actinomycetes</taxon>
        <taxon>Bifidobacteriales</taxon>
        <taxon>Bifidobacteriaceae</taxon>
        <taxon>Bifidobacterium</taxon>
    </lineage>
</organism>
<dbReference type="Pfam" id="PF13274">
    <property type="entry name" value="SocA_Panacea"/>
    <property type="match status" value="1"/>
</dbReference>
<dbReference type="AlphaFoldDB" id="A0A2A2EM95"/>
<dbReference type="RefSeq" id="WP_235607249.1">
    <property type="nucleotide sequence ID" value="NZ_MVOG01000004.1"/>
</dbReference>
<dbReference type="InterPro" id="IPR025272">
    <property type="entry name" value="SocA_Panacea"/>
</dbReference>
<keyword evidence="3" id="KW-1185">Reference proteome</keyword>
<gene>
    <name evidence="2" type="ORF">B1400_0232</name>
</gene>
<dbReference type="EMBL" id="MVOG01000004">
    <property type="protein sequence ID" value="PAU70038.1"/>
    <property type="molecule type" value="Genomic_DNA"/>
</dbReference>
<feature type="domain" description="Antitoxin SocA-like Panacea" evidence="1">
    <location>
        <begin position="37"/>
        <end position="127"/>
    </location>
</feature>
<name>A0A2A2EM95_9BIFI</name>
<proteinExistence type="predicted"/>
<dbReference type="Proteomes" id="UP000217986">
    <property type="component" value="Unassembled WGS sequence"/>
</dbReference>
<reference evidence="2 3" key="1">
    <citation type="journal article" date="2017" name="ISME J.">
        <title>Unveiling bifidobacterial biogeography across the mammalian branch of the tree of life.</title>
        <authorList>
            <person name="Milani C."/>
            <person name="Mangifesta M."/>
            <person name="Mancabelli L."/>
            <person name="Lugli G.A."/>
            <person name="James K."/>
            <person name="Duranti S."/>
            <person name="Turroni F."/>
            <person name="Ferrario C."/>
            <person name="Ossiprandi M.C."/>
            <person name="van Sinderen D."/>
            <person name="Ventura M."/>
        </authorList>
    </citation>
    <scope>NUCLEOTIDE SEQUENCE [LARGE SCALE GENOMIC DNA]</scope>
    <source>
        <strain evidence="2 3">70</strain>
    </source>
</reference>